<dbReference type="PANTHER" id="PTHR42852">
    <property type="entry name" value="THIOL:DISULFIDE INTERCHANGE PROTEIN DSBE"/>
    <property type="match status" value="1"/>
</dbReference>
<dbReference type="InterPro" id="IPR036249">
    <property type="entry name" value="Thioredoxin-like_sf"/>
</dbReference>
<reference evidence="3" key="1">
    <citation type="submission" date="2016-10" db="EMBL/GenBank/DDBJ databases">
        <authorList>
            <person name="Varghese N."/>
            <person name="Submissions S."/>
        </authorList>
    </citation>
    <scope>NUCLEOTIDE SEQUENCE [LARGE SCALE GENOMIC DNA]</scope>
    <source>
        <strain evidence="3">DSM 17724</strain>
    </source>
</reference>
<keyword evidence="3" id="KW-1185">Reference proteome</keyword>
<dbReference type="Proteomes" id="UP000199469">
    <property type="component" value="Unassembled WGS sequence"/>
</dbReference>
<feature type="domain" description="Thioredoxin" evidence="1">
    <location>
        <begin position="29"/>
        <end position="170"/>
    </location>
</feature>
<dbReference type="GO" id="GO:0016209">
    <property type="term" value="F:antioxidant activity"/>
    <property type="evidence" value="ECO:0007669"/>
    <property type="project" value="InterPro"/>
</dbReference>
<keyword evidence="2" id="KW-0413">Isomerase</keyword>
<dbReference type="SUPFAM" id="SSF52833">
    <property type="entry name" value="Thioredoxin-like"/>
    <property type="match status" value="1"/>
</dbReference>
<evidence type="ECO:0000313" key="3">
    <source>
        <dbReference type="Proteomes" id="UP000199469"/>
    </source>
</evidence>
<evidence type="ECO:0000313" key="2">
    <source>
        <dbReference type="EMBL" id="SEW27801.1"/>
    </source>
</evidence>
<dbReference type="Pfam" id="PF00578">
    <property type="entry name" value="AhpC-TSA"/>
    <property type="match status" value="1"/>
</dbReference>
<sequence>MKNIFYRGLLSLVFTLMLTLPAFSQQRKLKIGDPVPSSVWTKPLEVVNHPENTLNLSTDKNKLILLDFWNTWCSACLKGFPKMEELQKKFGDKIKILAVSNQDRATLEKFFTTKNGQRYKGVVSVTGDKLFHGLFPHKGVPYIIWIKDGKLLNTTDGAQVSEKTIGEVLGGGNSSLQTVVQIGRERPLMLSEDFDREKGLSMMNYSLFAKGRIRGMGFGSGFHREGKTIYGRQFTNLSLLEIFSTLADEIFQKQKESFSEKRRMIEVKNPAALDYIKNAEGGVEDHNLYNYEYIVPLAKADSLYPLMLKNLSQFAEYSANIEKRKVKCLVLKRTSTVDKLKTKGSEMTFLFSLSKTDVQNTSVYALVNSLNAIPSVSLPIIDETGYTGNIDLKIGAISNAASIRKELSKYDLDLVEAERGLNMLVIRDKYAAESTVNTKKRSGHWPDLPLTNFSSN</sequence>
<dbReference type="CDD" id="cd02966">
    <property type="entry name" value="TlpA_like_family"/>
    <property type="match status" value="1"/>
</dbReference>
<dbReference type="InterPro" id="IPR050553">
    <property type="entry name" value="Thioredoxin_ResA/DsbE_sf"/>
</dbReference>
<dbReference type="PROSITE" id="PS51352">
    <property type="entry name" value="THIOREDOXIN_2"/>
    <property type="match status" value="1"/>
</dbReference>
<dbReference type="InterPro" id="IPR000866">
    <property type="entry name" value="AhpC/TSA"/>
</dbReference>
<accession>A0A1I0QL41</accession>
<proteinExistence type="predicted"/>
<evidence type="ECO:0000259" key="1">
    <source>
        <dbReference type="PROSITE" id="PS51352"/>
    </source>
</evidence>
<organism evidence="2 3">
    <name type="scientific">Chryseobacterium wanjuense</name>
    <dbReference type="NCBI Taxonomy" id="356305"/>
    <lineage>
        <taxon>Bacteria</taxon>
        <taxon>Pseudomonadati</taxon>
        <taxon>Bacteroidota</taxon>
        <taxon>Flavobacteriia</taxon>
        <taxon>Flavobacteriales</taxon>
        <taxon>Weeksellaceae</taxon>
        <taxon>Chryseobacterium group</taxon>
        <taxon>Chryseobacterium</taxon>
    </lineage>
</organism>
<name>A0A1I0QL41_9FLAO</name>
<dbReference type="STRING" id="356305.SAMN05421841_1978"/>
<dbReference type="Gene3D" id="3.40.30.10">
    <property type="entry name" value="Glutaredoxin"/>
    <property type="match status" value="1"/>
</dbReference>
<dbReference type="RefSeq" id="WP_089791952.1">
    <property type="nucleotide sequence ID" value="NZ_FOIU01000001.1"/>
</dbReference>
<dbReference type="InterPro" id="IPR013766">
    <property type="entry name" value="Thioredoxin_domain"/>
</dbReference>
<dbReference type="OrthoDB" id="1118217at2"/>
<dbReference type="AlphaFoldDB" id="A0A1I0QL41"/>
<dbReference type="PANTHER" id="PTHR42852:SF13">
    <property type="entry name" value="PROTEIN DIPZ"/>
    <property type="match status" value="1"/>
</dbReference>
<dbReference type="GO" id="GO:0016491">
    <property type="term" value="F:oxidoreductase activity"/>
    <property type="evidence" value="ECO:0007669"/>
    <property type="project" value="InterPro"/>
</dbReference>
<dbReference type="EMBL" id="FOIU01000001">
    <property type="protein sequence ID" value="SEW27801.1"/>
    <property type="molecule type" value="Genomic_DNA"/>
</dbReference>
<protein>
    <submittedName>
        <fullName evidence="2">Thiol-disulfide isomerase or thioredoxin</fullName>
    </submittedName>
</protein>
<dbReference type="GO" id="GO:0016853">
    <property type="term" value="F:isomerase activity"/>
    <property type="evidence" value="ECO:0007669"/>
    <property type="project" value="UniProtKB-KW"/>
</dbReference>
<gene>
    <name evidence="2" type="ORF">SAMN05421841_1978</name>
</gene>